<dbReference type="SUPFAM" id="SSF52980">
    <property type="entry name" value="Restriction endonuclease-like"/>
    <property type="match status" value="1"/>
</dbReference>
<dbReference type="GO" id="GO:0016788">
    <property type="term" value="F:hydrolase activity, acting on ester bonds"/>
    <property type="evidence" value="ECO:0007669"/>
    <property type="project" value="InterPro"/>
</dbReference>
<dbReference type="EMBL" id="LCQD01000018">
    <property type="protein sequence ID" value="KKW11473.1"/>
    <property type="molecule type" value="Genomic_DNA"/>
</dbReference>
<name>A0A0G1VYC0_9BACT</name>
<proteinExistence type="predicted"/>
<keyword evidence="3" id="KW-0378">Hydrolase</keyword>
<keyword evidence="2" id="KW-0540">Nuclease</keyword>
<dbReference type="InterPro" id="IPR011856">
    <property type="entry name" value="tRNA_endonuc-like_dom_sf"/>
</dbReference>
<accession>A0A0G1VYC0</accession>
<comment type="cofactor">
    <cofactor evidence="1">
        <name>Mg(2+)</name>
        <dbReference type="ChEBI" id="CHEBI:18420"/>
    </cofactor>
</comment>
<evidence type="ECO:0000313" key="6">
    <source>
        <dbReference type="Proteomes" id="UP000034588"/>
    </source>
</evidence>
<gene>
    <name evidence="5" type="ORF">UY48_C0018G0007</name>
</gene>
<dbReference type="SMART" id="SM00990">
    <property type="entry name" value="VRR_NUC"/>
    <property type="match status" value="1"/>
</dbReference>
<sequence length="105" mass="11443">MEPSEKEITASIRQVLRLCKIWHFKHWGGPMGEKGVSDIIGCHQGKMIAIEVKKPSGKATPAQLDFLANVVKAGGIGFVAKSVEDVIEKLNLGGRFLDFGQQNNP</sequence>
<evidence type="ECO:0000256" key="3">
    <source>
        <dbReference type="ARBA" id="ARBA00022801"/>
    </source>
</evidence>
<dbReference type="Gene3D" id="3.40.1350.10">
    <property type="match status" value="1"/>
</dbReference>
<dbReference type="GO" id="GO:0003676">
    <property type="term" value="F:nucleic acid binding"/>
    <property type="evidence" value="ECO:0007669"/>
    <property type="project" value="InterPro"/>
</dbReference>
<evidence type="ECO:0000256" key="1">
    <source>
        <dbReference type="ARBA" id="ARBA00001946"/>
    </source>
</evidence>
<dbReference type="InterPro" id="IPR011335">
    <property type="entry name" value="Restrct_endonuc-II-like"/>
</dbReference>
<protein>
    <submittedName>
        <fullName evidence="5">VRR-NUC domain-containing protein</fullName>
    </submittedName>
</protein>
<feature type="domain" description="VRR-NUC" evidence="4">
    <location>
        <begin position="3"/>
        <end position="84"/>
    </location>
</feature>
<dbReference type="AlphaFoldDB" id="A0A0G1VYC0"/>
<comment type="caution">
    <text evidence="5">The sequence shown here is derived from an EMBL/GenBank/DDBJ whole genome shotgun (WGS) entry which is preliminary data.</text>
</comment>
<reference evidence="5 6" key="1">
    <citation type="journal article" date="2015" name="Nature">
        <title>rRNA introns, odd ribosomes, and small enigmatic genomes across a large radiation of phyla.</title>
        <authorList>
            <person name="Brown C.T."/>
            <person name="Hug L.A."/>
            <person name="Thomas B.C."/>
            <person name="Sharon I."/>
            <person name="Castelle C.J."/>
            <person name="Singh A."/>
            <person name="Wilkins M.J."/>
            <person name="Williams K.H."/>
            <person name="Banfield J.F."/>
        </authorList>
    </citation>
    <scope>NUCLEOTIDE SEQUENCE [LARGE SCALE GENOMIC DNA]</scope>
</reference>
<evidence type="ECO:0000313" key="5">
    <source>
        <dbReference type="EMBL" id="KKW11473.1"/>
    </source>
</evidence>
<evidence type="ECO:0000259" key="4">
    <source>
        <dbReference type="SMART" id="SM00990"/>
    </source>
</evidence>
<dbReference type="Proteomes" id="UP000034588">
    <property type="component" value="Unassembled WGS sequence"/>
</dbReference>
<evidence type="ECO:0000256" key="2">
    <source>
        <dbReference type="ARBA" id="ARBA00022722"/>
    </source>
</evidence>
<organism evidence="5 6">
    <name type="scientific">Candidatus Gottesmanbacteria bacterium GW2011_GWB1_49_7</name>
    <dbReference type="NCBI Taxonomy" id="1618448"/>
    <lineage>
        <taxon>Bacteria</taxon>
        <taxon>Candidatus Gottesmaniibacteriota</taxon>
    </lineage>
</organism>
<dbReference type="InterPro" id="IPR014883">
    <property type="entry name" value="VRR_NUC"/>
</dbReference>
<dbReference type="GO" id="GO:0004518">
    <property type="term" value="F:nuclease activity"/>
    <property type="evidence" value="ECO:0007669"/>
    <property type="project" value="UniProtKB-KW"/>
</dbReference>